<dbReference type="GO" id="GO:0034899">
    <property type="term" value="F:trimethylamine monooxygenase activity"/>
    <property type="evidence" value="ECO:0007669"/>
    <property type="project" value="UniProtKB-EC"/>
</dbReference>
<dbReference type="InterPro" id="IPR020946">
    <property type="entry name" value="Flavin_mOase-like"/>
</dbReference>
<evidence type="ECO:0000256" key="17">
    <source>
        <dbReference type="ARBA" id="ARBA00049443"/>
    </source>
</evidence>
<evidence type="ECO:0000256" key="4">
    <source>
        <dbReference type="ARBA" id="ARBA00022630"/>
    </source>
</evidence>
<dbReference type="KEGG" id="muo:115471937"/>
<dbReference type="SUPFAM" id="SSF51905">
    <property type="entry name" value="FAD/NAD(P)-binding domain"/>
    <property type="match status" value="2"/>
</dbReference>
<sequence length="533" mass="60533">MAKRVAVIGAGTSGLATIKCCLDEGLEPTCFERSDDIGGLWRYTEKVEDGRGSIYKSVITNTSKEMMCYSDFPFPDHFPNYLSHTKVLEYHRLYAEHFGLLRYIKFKTLLKSVRKRPDFSTTGQWDIVTEKEGKQESTIFDAVFVCNGHFVEPYLPLESFPGLEKFKGHWFHSREYKTPERFKDKKVLILGIGNSAADIATELSHIASEVFLSTRRGVWVLNRIFGNGYPWDIVYSTRLKNCVRNSLPTAIVKRIGARNFNQWFNHANYGLGMHEGDQWKEPIANEELPSRIICGCLVIKSSVREFTETSVIFDDGTVEKDIDVVILATGYSISFPFLDESVIKVVDNKVSLFKSVFPPALEKPTLAFIGLILPIAALMPTAEMQARWATRVINGLKKLPPLNEIMEDIEKKNKILIKRFGTTRGCTLLVDYIEYMDEIASEIDVKPNIPHLFLTDPKLALEVFLGPCTPCQYRLTGPGKWDGARTAILTGWDRILKPTRTRVAKKLPKPSLPSLLWFLCFLALFVSLLLFNF</sequence>
<dbReference type="InterPro" id="IPR002253">
    <property type="entry name" value="Flavin_mOase_1"/>
</dbReference>
<comment type="catalytic activity">
    <reaction evidence="14">
        <text>hypotaurine + NADH + O2 + H(+) = taurine + NAD(+) + H2O</text>
        <dbReference type="Rhea" id="RHEA:74111"/>
        <dbReference type="ChEBI" id="CHEBI:15377"/>
        <dbReference type="ChEBI" id="CHEBI:15378"/>
        <dbReference type="ChEBI" id="CHEBI:15379"/>
        <dbReference type="ChEBI" id="CHEBI:57540"/>
        <dbReference type="ChEBI" id="CHEBI:57853"/>
        <dbReference type="ChEBI" id="CHEBI:57945"/>
        <dbReference type="ChEBI" id="CHEBI:507393"/>
        <dbReference type="EC" id="1.14.13.8"/>
    </reaction>
    <physiologicalReaction direction="left-to-right" evidence="14">
        <dbReference type="Rhea" id="RHEA:74112"/>
    </physiologicalReaction>
</comment>
<evidence type="ECO:0000256" key="9">
    <source>
        <dbReference type="ARBA" id="ARBA00022989"/>
    </source>
</evidence>
<evidence type="ECO:0000256" key="10">
    <source>
        <dbReference type="ARBA" id="ARBA00023002"/>
    </source>
</evidence>
<comment type="catalytic activity">
    <reaction evidence="16">
        <text>trimethylamine + NADPH + O2 = trimethylamine N-oxide + NADP(+) + H2O</text>
        <dbReference type="Rhea" id="RHEA:31979"/>
        <dbReference type="ChEBI" id="CHEBI:15377"/>
        <dbReference type="ChEBI" id="CHEBI:15379"/>
        <dbReference type="ChEBI" id="CHEBI:15724"/>
        <dbReference type="ChEBI" id="CHEBI:57783"/>
        <dbReference type="ChEBI" id="CHEBI:58349"/>
        <dbReference type="ChEBI" id="CHEBI:58389"/>
        <dbReference type="EC" id="1.14.13.148"/>
    </reaction>
    <physiologicalReaction direction="left-to-right" evidence="16">
        <dbReference type="Rhea" id="RHEA:31980"/>
    </physiologicalReaction>
</comment>
<dbReference type="RefSeq" id="XP_030061783.1">
    <property type="nucleotide sequence ID" value="XM_030205923.1"/>
</dbReference>
<evidence type="ECO:0000256" key="12">
    <source>
        <dbReference type="ARBA" id="ARBA00023136"/>
    </source>
</evidence>
<comment type="subcellular location">
    <subcellularLocation>
        <location evidence="2">Endoplasmic reticulum membrane</location>
        <topology evidence="2">Single-pass membrane protein</topology>
    </subcellularLocation>
</comment>
<dbReference type="RefSeq" id="XP_030061782.1">
    <property type="nucleotide sequence ID" value="XM_030205922.1"/>
</dbReference>
<keyword evidence="5 20" id="KW-0812">Transmembrane</keyword>
<dbReference type="GO" id="GO:0050661">
    <property type="term" value="F:NADP binding"/>
    <property type="evidence" value="ECO:0007669"/>
    <property type="project" value="InterPro"/>
</dbReference>
<comment type="function">
    <text evidence="13">Broad spectrum monooxygenase that catalyzes the oxygenation of a wide variety of nitrogen- and sulfur-containing compounds including xenobiotics. Catalyzes the S-oxygenation of hypotaurine to produce taurine, an organic osmolyte involved in cell volume regulation as well as a variety of cytoprotective and developmental processes. In vitro, catalyzes the N-oxygenation of trimethylamine (TMA) to produce trimethylamine N-oxide (TMAO) and could therefore participate to the detoxification of this compound that is generated by the action of gut microbiota from dietary precursors such as choline, choline containing compounds, betaine or L-carnitine.</text>
</comment>
<dbReference type="InterPro" id="IPR050346">
    <property type="entry name" value="FMO-like"/>
</dbReference>
<evidence type="ECO:0000256" key="11">
    <source>
        <dbReference type="ARBA" id="ARBA00023033"/>
    </source>
</evidence>
<dbReference type="PIRSF" id="PIRSF000332">
    <property type="entry name" value="FMO"/>
    <property type="match status" value="1"/>
</dbReference>
<dbReference type="Gene3D" id="3.50.50.60">
    <property type="entry name" value="FAD/NAD(P)-binding domain"/>
    <property type="match status" value="2"/>
</dbReference>
<name>A0A6P7Y2Q0_9AMPH</name>
<evidence type="ECO:0000256" key="20">
    <source>
        <dbReference type="SAM" id="Phobius"/>
    </source>
</evidence>
<evidence type="ECO:0000256" key="6">
    <source>
        <dbReference type="ARBA" id="ARBA00022824"/>
    </source>
</evidence>
<keyword evidence="6 18" id="KW-0256">Endoplasmic reticulum</keyword>
<reference evidence="22 23" key="1">
    <citation type="submission" date="2025-04" db="UniProtKB">
        <authorList>
            <consortium name="RefSeq"/>
        </authorList>
    </citation>
    <scope>IDENTIFICATION</scope>
</reference>
<dbReference type="GeneID" id="115471937"/>
<evidence type="ECO:0000313" key="21">
    <source>
        <dbReference type="Proteomes" id="UP000515156"/>
    </source>
</evidence>
<comment type="similarity">
    <text evidence="3 18 19">Belongs to the FMO family.</text>
</comment>
<dbReference type="OrthoDB" id="66881at2759"/>
<keyword evidence="12 18" id="KW-0472">Membrane</keyword>
<comment type="catalytic activity">
    <reaction evidence="17">
        <text>N,N-dimethylaniline + NADPH + O2 + H(+) = N,N-dimethylaniline N-oxide + NADP(+) + H2O</text>
        <dbReference type="Rhea" id="RHEA:24468"/>
        <dbReference type="ChEBI" id="CHEBI:15377"/>
        <dbReference type="ChEBI" id="CHEBI:15378"/>
        <dbReference type="ChEBI" id="CHEBI:15379"/>
        <dbReference type="ChEBI" id="CHEBI:16269"/>
        <dbReference type="ChEBI" id="CHEBI:17735"/>
        <dbReference type="ChEBI" id="CHEBI:57783"/>
        <dbReference type="ChEBI" id="CHEBI:58349"/>
        <dbReference type="EC" id="1.14.13.8"/>
    </reaction>
    <physiologicalReaction direction="left-to-right" evidence="17">
        <dbReference type="Rhea" id="RHEA:24469"/>
    </physiologicalReaction>
</comment>
<dbReference type="GO" id="GO:0004499">
    <property type="term" value="F:N,N-dimethylaniline monooxygenase activity"/>
    <property type="evidence" value="ECO:0007669"/>
    <property type="project" value="UniProtKB-UniRule"/>
</dbReference>
<evidence type="ECO:0000256" key="7">
    <source>
        <dbReference type="ARBA" id="ARBA00022827"/>
    </source>
</evidence>
<evidence type="ECO:0000256" key="13">
    <source>
        <dbReference type="ARBA" id="ARBA00045957"/>
    </source>
</evidence>
<dbReference type="FunFam" id="3.50.50.60:FF:000159">
    <property type="entry name" value="Dimethylaniline monooxygenase [N-oxide-forming]"/>
    <property type="match status" value="1"/>
</dbReference>
<dbReference type="InterPro" id="IPR000960">
    <property type="entry name" value="Flavin_mOase"/>
</dbReference>
<keyword evidence="4 18" id="KW-0285">Flavoprotein</keyword>
<feature type="transmembrane region" description="Helical" evidence="20">
    <location>
        <begin position="512"/>
        <end position="531"/>
    </location>
</feature>
<evidence type="ECO:0000256" key="3">
    <source>
        <dbReference type="ARBA" id="ARBA00009183"/>
    </source>
</evidence>
<evidence type="ECO:0000256" key="16">
    <source>
        <dbReference type="ARBA" id="ARBA00048088"/>
    </source>
</evidence>
<keyword evidence="9 20" id="KW-1133">Transmembrane helix</keyword>
<evidence type="ECO:0000256" key="18">
    <source>
        <dbReference type="PIRNR" id="PIRNR000332"/>
    </source>
</evidence>
<evidence type="ECO:0000256" key="19">
    <source>
        <dbReference type="RuleBase" id="RU361177"/>
    </source>
</evidence>
<accession>A0A6P7Y2Q0</accession>
<keyword evidence="7 18" id="KW-0274">FAD</keyword>
<keyword evidence="10 18" id="KW-0560">Oxidoreductase</keyword>
<evidence type="ECO:0000313" key="23">
    <source>
        <dbReference type="RefSeq" id="XP_030061783.1"/>
    </source>
</evidence>
<evidence type="ECO:0000313" key="22">
    <source>
        <dbReference type="RefSeq" id="XP_030061782.1"/>
    </source>
</evidence>
<keyword evidence="21" id="KW-1185">Reference proteome</keyword>
<dbReference type="InterPro" id="IPR036188">
    <property type="entry name" value="FAD/NAD-bd_sf"/>
</dbReference>
<dbReference type="GO" id="GO:0005789">
    <property type="term" value="C:endoplasmic reticulum membrane"/>
    <property type="evidence" value="ECO:0007669"/>
    <property type="project" value="UniProtKB-SubCell"/>
</dbReference>
<evidence type="ECO:0000256" key="1">
    <source>
        <dbReference type="ARBA" id="ARBA00001974"/>
    </source>
</evidence>
<proteinExistence type="inferred from homology"/>
<dbReference type="AlphaFoldDB" id="A0A6P7Y2Q0"/>
<dbReference type="PANTHER" id="PTHR23023">
    <property type="entry name" value="DIMETHYLANILINE MONOOXYGENASE"/>
    <property type="match status" value="1"/>
</dbReference>
<dbReference type="PRINTS" id="PR01121">
    <property type="entry name" value="FMOXYGENASE1"/>
</dbReference>
<evidence type="ECO:0000256" key="8">
    <source>
        <dbReference type="ARBA" id="ARBA00022857"/>
    </source>
</evidence>
<dbReference type="Proteomes" id="UP000515156">
    <property type="component" value="Chromosome 6"/>
</dbReference>
<gene>
    <name evidence="22 23" type="primary">LOC115471937</name>
</gene>
<dbReference type="GO" id="GO:0050660">
    <property type="term" value="F:flavin adenine dinucleotide binding"/>
    <property type="evidence" value="ECO:0007669"/>
    <property type="project" value="InterPro"/>
</dbReference>
<dbReference type="PRINTS" id="PR00370">
    <property type="entry name" value="FMOXYGENASE"/>
</dbReference>
<comment type="cofactor">
    <cofactor evidence="1 18 19">
        <name>FAD</name>
        <dbReference type="ChEBI" id="CHEBI:57692"/>
    </cofactor>
</comment>
<protein>
    <recommendedName>
        <fullName evidence="19">Flavin-containing monooxygenase</fullName>
        <ecNumber evidence="19">1.-.-.-</ecNumber>
    </recommendedName>
</protein>
<keyword evidence="11 18" id="KW-0503">Monooxygenase</keyword>
<evidence type="ECO:0000256" key="5">
    <source>
        <dbReference type="ARBA" id="ARBA00022692"/>
    </source>
</evidence>
<organism evidence="21 22">
    <name type="scientific">Microcaecilia unicolor</name>
    <dbReference type="NCBI Taxonomy" id="1415580"/>
    <lineage>
        <taxon>Eukaryota</taxon>
        <taxon>Metazoa</taxon>
        <taxon>Chordata</taxon>
        <taxon>Craniata</taxon>
        <taxon>Vertebrata</taxon>
        <taxon>Euteleostomi</taxon>
        <taxon>Amphibia</taxon>
        <taxon>Gymnophiona</taxon>
        <taxon>Siphonopidae</taxon>
        <taxon>Microcaecilia</taxon>
    </lineage>
</organism>
<evidence type="ECO:0000256" key="2">
    <source>
        <dbReference type="ARBA" id="ARBA00004389"/>
    </source>
</evidence>
<dbReference type="Pfam" id="PF00743">
    <property type="entry name" value="FMO-like"/>
    <property type="match status" value="1"/>
</dbReference>
<evidence type="ECO:0000256" key="14">
    <source>
        <dbReference type="ARBA" id="ARBA00047338"/>
    </source>
</evidence>
<comment type="catalytic activity">
    <reaction evidence="15">
        <text>hypotaurine + NADPH + O2 + H(+) = taurine + NADP(+) + H2O</text>
        <dbReference type="Rhea" id="RHEA:69819"/>
        <dbReference type="ChEBI" id="CHEBI:15377"/>
        <dbReference type="ChEBI" id="CHEBI:15378"/>
        <dbReference type="ChEBI" id="CHEBI:15379"/>
        <dbReference type="ChEBI" id="CHEBI:57783"/>
        <dbReference type="ChEBI" id="CHEBI:57853"/>
        <dbReference type="ChEBI" id="CHEBI:58349"/>
        <dbReference type="ChEBI" id="CHEBI:507393"/>
        <dbReference type="EC" id="1.14.13.8"/>
    </reaction>
    <physiologicalReaction direction="left-to-right" evidence="15">
        <dbReference type="Rhea" id="RHEA:69820"/>
    </physiologicalReaction>
</comment>
<dbReference type="EC" id="1.-.-.-" evidence="19"/>
<keyword evidence="8 18" id="KW-0521">NADP</keyword>
<evidence type="ECO:0000256" key="15">
    <source>
        <dbReference type="ARBA" id="ARBA00048041"/>
    </source>
</evidence>